<evidence type="ECO:0000313" key="7">
    <source>
        <dbReference type="Proteomes" id="UP000292003"/>
    </source>
</evidence>
<organism evidence="6 7">
    <name type="scientific">Amycolatopsis suaedae</name>
    <dbReference type="NCBI Taxonomy" id="2510978"/>
    <lineage>
        <taxon>Bacteria</taxon>
        <taxon>Bacillati</taxon>
        <taxon>Actinomycetota</taxon>
        <taxon>Actinomycetes</taxon>
        <taxon>Pseudonocardiales</taxon>
        <taxon>Pseudonocardiaceae</taxon>
        <taxon>Amycolatopsis</taxon>
    </lineage>
</organism>
<dbReference type="EMBL" id="SFCC01000005">
    <property type="protein sequence ID" value="RZQ63983.1"/>
    <property type="molecule type" value="Genomic_DNA"/>
</dbReference>
<keyword evidence="3" id="KW-0010">Activator</keyword>
<dbReference type="CDD" id="cd01106">
    <property type="entry name" value="HTH_TipAL-Mta"/>
    <property type="match status" value="1"/>
</dbReference>
<dbReference type="AlphaFoldDB" id="A0A4Q7JBV2"/>
<accession>A0A4Q7JBV2</accession>
<name>A0A4Q7JBV2_9PSEU</name>
<feature type="domain" description="HTH merR-type" evidence="5">
    <location>
        <begin position="1"/>
        <end position="67"/>
    </location>
</feature>
<dbReference type="OrthoDB" id="9809391at2"/>
<dbReference type="PANTHER" id="PTHR30204:SF90">
    <property type="entry name" value="HTH-TYPE TRANSCRIPTIONAL ACTIVATOR MTA"/>
    <property type="match status" value="1"/>
</dbReference>
<dbReference type="Gene3D" id="1.10.490.50">
    <property type="entry name" value="Antibiotic binding domain of TipA-like multidrug resistance regulators"/>
    <property type="match status" value="1"/>
</dbReference>
<dbReference type="GO" id="GO:0003700">
    <property type="term" value="F:DNA-binding transcription factor activity"/>
    <property type="evidence" value="ECO:0007669"/>
    <property type="project" value="InterPro"/>
</dbReference>
<proteinExistence type="predicted"/>
<dbReference type="Pfam" id="PF00376">
    <property type="entry name" value="MerR"/>
    <property type="match status" value="1"/>
</dbReference>
<dbReference type="GO" id="GO:0003677">
    <property type="term" value="F:DNA binding"/>
    <property type="evidence" value="ECO:0007669"/>
    <property type="project" value="UniProtKB-KW"/>
</dbReference>
<evidence type="ECO:0000259" key="5">
    <source>
        <dbReference type="PROSITE" id="PS50937"/>
    </source>
</evidence>
<comment type="caution">
    <text evidence="6">The sequence shown here is derived from an EMBL/GenBank/DDBJ whole genome shotgun (WGS) entry which is preliminary data.</text>
</comment>
<keyword evidence="2" id="KW-0238">DNA-binding</keyword>
<dbReference type="InterPro" id="IPR036244">
    <property type="entry name" value="TipA-like_antibiotic-bd"/>
</dbReference>
<evidence type="ECO:0000256" key="2">
    <source>
        <dbReference type="ARBA" id="ARBA00023125"/>
    </source>
</evidence>
<dbReference type="Pfam" id="PF09278">
    <property type="entry name" value="MerR-DNA-bind"/>
    <property type="match status" value="1"/>
</dbReference>
<dbReference type="Proteomes" id="UP000292003">
    <property type="component" value="Unassembled WGS sequence"/>
</dbReference>
<keyword evidence="4" id="KW-0804">Transcription</keyword>
<dbReference type="Pfam" id="PF07739">
    <property type="entry name" value="TipAS"/>
    <property type="match status" value="1"/>
</dbReference>
<evidence type="ECO:0000256" key="4">
    <source>
        <dbReference type="ARBA" id="ARBA00023163"/>
    </source>
</evidence>
<dbReference type="InterPro" id="IPR009061">
    <property type="entry name" value="DNA-bd_dom_put_sf"/>
</dbReference>
<dbReference type="InterPro" id="IPR015358">
    <property type="entry name" value="Tscrpt_reg_MerR_DNA-bd"/>
</dbReference>
<dbReference type="PROSITE" id="PS50937">
    <property type="entry name" value="HTH_MERR_2"/>
    <property type="match status" value="1"/>
</dbReference>
<evidence type="ECO:0000256" key="1">
    <source>
        <dbReference type="ARBA" id="ARBA00023015"/>
    </source>
</evidence>
<sequence length="252" mass="28430">MGQVAELAGVTVRTLHHYDEVGLLSPSGRTAAGYRRYSGGDLDRLQRILFYRELGFGLDEIASIVDDPDADAVAHLERQRLLLTERIERLGRMVATVDRTLEAKRLGEALTAEEKLEVFGGYREPEGYSEQAVARWGDTPQWRWARDNRGPMTKEDWEKAEKVRRDWVGRLLSVVDSGAAPGSPAAMDLLEEHRRMLAEFMGECDHELHRHLTELYATDPVQLAFLIREPDQRPGIGRYLADAATANAARYA</sequence>
<dbReference type="InterPro" id="IPR047057">
    <property type="entry name" value="MerR_fam"/>
</dbReference>
<gene>
    <name evidence="6" type="ORF">EWH70_10995</name>
</gene>
<reference evidence="6 7" key="1">
    <citation type="submission" date="2019-02" db="EMBL/GenBank/DDBJ databases">
        <title>Draft genome sequence of Amycolatopsis sp. 8-3EHSu isolated from roots of Suaeda maritima.</title>
        <authorList>
            <person name="Duangmal K."/>
            <person name="Chantavorakit T."/>
        </authorList>
    </citation>
    <scope>NUCLEOTIDE SEQUENCE [LARGE SCALE GENOMIC DNA]</scope>
    <source>
        <strain evidence="6 7">8-3EHSu</strain>
    </source>
</reference>
<protein>
    <submittedName>
        <fullName evidence="6">MerR family transcriptional regulator</fullName>
    </submittedName>
</protein>
<keyword evidence="7" id="KW-1185">Reference proteome</keyword>
<evidence type="ECO:0000313" key="6">
    <source>
        <dbReference type="EMBL" id="RZQ63983.1"/>
    </source>
</evidence>
<dbReference type="InterPro" id="IPR012925">
    <property type="entry name" value="TipAS_dom"/>
</dbReference>
<keyword evidence="1" id="KW-0805">Transcription regulation</keyword>
<evidence type="ECO:0000256" key="3">
    <source>
        <dbReference type="ARBA" id="ARBA00023159"/>
    </source>
</evidence>
<dbReference type="SMART" id="SM00422">
    <property type="entry name" value="HTH_MERR"/>
    <property type="match status" value="1"/>
</dbReference>
<dbReference type="SUPFAM" id="SSF89082">
    <property type="entry name" value="Antibiotic binding domain of TipA-like multidrug resistance regulators"/>
    <property type="match status" value="1"/>
</dbReference>
<dbReference type="SUPFAM" id="SSF46955">
    <property type="entry name" value="Putative DNA-binding domain"/>
    <property type="match status" value="1"/>
</dbReference>
<dbReference type="Gene3D" id="1.10.1660.10">
    <property type="match status" value="1"/>
</dbReference>
<dbReference type="PANTHER" id="PTHR30204">
    <property type="entry name" value="REDOX-CYCLING DRUG-SENSING TRANSCRIPTIONAL ACTIVATOR SOXR"/>
    <property type="match status" value="1"/>
</dbReference>
<dbReference type="InterPro" id="IPR000551">
    <property type="entry name" value="MerR-type_HTH_dom"/>
</dbReference>
<dbReference type="PROSITE" id="PS00552">
    <property type="entry name" value="HTH_MERR_1"/>
    <property type="match status" value="1"/>
</dbReference>